<keyword evidence="2" id="KW-1185">Reference proteome</keyword>
<dbReference type="SUPFAM" id="SSF52091">
    <property type="entry name" value="SpoIIaa-like"/>
    <property type="match status" value="1"/>
</dbReference>
<organism evidence="1 2">
    <name type="scientific">Polyangium jinanense</name>
    <dbReference type="NCBI Taxonomy" id="2829994"/>
    <lineage>
        <taxon>Bacteria</taxon>
        <taxon>Pseudomonadati</taxon>
        <taxon>Myxococcota</taxon>
        <taxon>Polyangia</taxon>
        <taxon>Polyangiales</taxon>
        <taxon>Polyangiaceae</taxon>
        <taxon>Polyangium</taxon>
    </lineage>
</organism>
<protein>
    <recommendedName>
        <fullName evidence="3">STAS/SEC14 domain-containing protein</fullName>
    </recommendedName>
</protein>
<dbReference type="AlphaFoldDB" id="A0A9X3X546"/>
<comment type="caution">
    <text evidence="1">The sequence shown here is derived from an EMBL/GenBank/DDBJ whole genome shotgun (WGS) entry which is preliminary data.</text>
</comment>
<evidence type="ECO:0008006" key="3">
    <source>
        <dbReference type="Google" id="ProtNLM"/>
    </source>
</evidence>
<evidence type="ECO:0000313" key="1">
    <source>
        <dbReference type="EMBL" id="MDC3982915.1"/>
    </source>
</evidence>
<reference evidence="1 2" key="1">
    <citation type="submission" date="2021-04" db="EMBL/GenBank/DDBJ databases">
        <title>Genome analysis of Polyangium sp.</title>
        <authorList>
            <person name="Li Y."/>
            <person name="Wang J."/>
        </authorList>
    </citation>
    <scope>NUCLEOTIDE SEQUENCE [LARGE SCALE GENOMIC DNA]</scope>
    <source>
        <strain evidence="1 2">SDU14</strain>
    </source>
</reference>
<sequence length="134" mass="14983">MSVEETWVGRHYVRFEPGDLLVMEFHGPILPGEMAALARLTDERLLARGRLFVLCDISDAGGFSPGSRHELRDRSRNLPPHFVAYVGAPAPVRVVLDLIIRATSSLTGAKIAHRFFETQAKARAWFDEMRPKAA</sequence>
<dbReference type="Proteomes" id="UP001151081">
    <property type="component" value="Unassembled WGS sequence"/>
</dbReference>
<dbReference type="RefSeq" id="WP_272458718.1">
    <property type="nucleotide sequence ID" value="NZ_JAGTJJ010000010.1"/>
</dbReference>
<name>A0A9X3X546_9BACT</name>
<gene>
    <name evidence="1" type="ORF">KEG57_20550</name>
</gene>
<proteinExistence type="predicted"/>
<dbReference type="EMBL" id="JAGTJJ010000010">
    <property type="protein sequence ID" value="MDC3982915.1"/>
    <property type="molecule type" value="Genomic_DNA"/>
</dbReference>
<dbReference type="InterPro" id="IPR036513">
    <property type="entry name" value="STAS_dom_sf"/>
</dbReference>
<accession>A0A9X3X546</accession>
<evidence type="ECO:0000313" key="2">
    <source>
        <dbReference type="Proteomes" id="UP001151081"/>
    </source>
</evidence>